<dbReference type="HOGENOM" id="CLU_3166033_0_0_6"/>
<name>G9ZIL8_9GAMM</name>
<dbReference type="Proteomes" id="UP000004750">
    <property type="component" value="Unassembled WGS sequence"/>
</dbReference>
<proteinExistence type="predicted"/>
<evidence type="ECO:0000313" key="3">
    <source>
        <dbReference type="Proteomes" id="UP000004750"/>
    </source>
</evidence>
<protein>
    <submittedName>
        <fullName evidence="2">Uncharacterized protein</fullName>
    </submittedName>
</protein>
<dbReference type="EMBL" id="AGCM01000149">
    <property type="protein sequence ID" value="EHM51935.1"/>
    <property type="molecule type" value="Genomic_DNA"/>
</dbReference>
<reference evidence="2 3" key="1">
    <citation type="submission" date="2011-08" db="EMBL/GenBank/DDBJ databases">
        <authorList>
            <person name="Weinstock G."/>
            <person name="Sodergren E."/>
            <person name="Clifton S."/>
            <person name="Fulton L."/>
            <person name="Fulton B."/>
            <person name="Courtney L."/>
            <person name="Fronick C."/>
            <person name="Harrison M."/>
            <person name="Strong C."/>
            <person name="Farmer C."/>
            <person name="Delahaunty K."/>
            <person name="Markovic C."/>
            <person name="Hall O."/>
            <person name="Minx P."/>
            <person name="Tomlinson C."/>
            <person name="Mitreva M."/>
            <person name="Hou S."/>
            <person name="Chen J."/>
            <person name="Wollam A."/>
            <person name="Pepin K.H."/>
            <person name="Johnson M."/>
            <person name="Bhonagiri V."/>
            <person name="Zhang X."/>
            <person name="Suruliraj S."/>
            <person name="Warren W."/>
            <person name="Chinwalla A."/>
            <person name="Mardis E.R."/>
            <person name="Wilson R.K."/>
        </authorList>
    </citation>
    <scope>NUCLEOTIDE SEQUENCE [LARGE SCALE GENOMIC DNA]</scope>
    <source>
        <strain evidence="2 3">F0432</strain>
    </source>
</reference>
<gene>
    <name evidence="2" type="ORF">HMPREF9080_02629</name>
</gene>
<sequence>MCATQANAANAVRRDTATDKVITHDFSARRESSGVMDKKDVKNRCSP</sequence>
<comment type="caution">
    <text evidence="2">The sequence shown here is derived from an EMBL/GenBank/DDBJ whole genome shotgun (WGS) entry which is preliminary data.</text>
</comment>
<evidence type="ECO:0000313" key="2">
    <source>
        <dbReference type="EMBL" id="EHM51935.1"/>
    </source>
</evidence>
<dbReference type="AlphaFoldDB" id="G9ZIL8"/>
<accession>G9ZIL8</accession>
<evidence type="ECO:0000256" key="1">
    <source>
        <dbReference type="SAM" id="MobiDB-lite"/>
    </source>
</evidence>
<feature type="region of interest" description="Disordered" evidence="1">
    <location>
        <begin position="23"/>
        <end position="47"/>
    </location>
</feature>
<organism evidence="2 3">
    <name type="scientific">Cardiobacterium valvarum F0432</name>
    <dbReference type="NCBI Taxonomy" id="797473"/>
    <lineage>
        <taxon>Bacteria</taxon>
        <taxon>Pseudomonadati</taxon>
        <taxon>Pseudomonadota</taxon>
        <taxon>Gammaproteobacteria</taxon>
        <taxon>Cardiobacteriales</taxon>
        <taxon>Cardiobacteriaceae</taxon>
        <taxon>Cardiobacterium</taxon>
    </lineage>
</organism>